<dbReference type="AlphaFoldDB" id="A0A8H9QZZ7"/>
<name>A0A8H9QZZ7_CLOPF</name>
<dbReference type="RefSeq" id="WP_110084122.1">
    <property type="nucleotide sequence ID" value="NZ_CABPRK010000001.1"/>
</dbReference>
<reference evidence="1" key="2">
    <citation type="submission" date="2020-07" db="EMBL/GenBank/DDBJ databases">
        <authorList>
            <consortium name="NCBI Pathogen Detection Project"/>
        </authorList>
    </citation>
    <scope>NUCLEOTIDE SEQUENCE</scope>
    <source>
        <strain evidence="1">C8</strain>
    </source>
</reference>
<organism evidence="1">
    <name type="scientific">Clostridium perfringens</name>
    <dbReference type="NCBI Taxonomy" id="1502"/>
    <lineage>
        <taxon>Bacteria</taxon>
        <taxon>Bacillati</taxon>
        <taxon>Bacillota</taxon>
        <taxon>Clostridia</taxon>
        <taxon>Eubacteriales</taxon>
        <taxon>Clostridiaceae</taxon>
        <taxon>Clostridium</taxon>
    </lineage>
</organism>
<accession>A0A8H9QZZ7</accession>
<reference evidence="1" key="1">
    <citation type="journal article" date="2018" name="Genome Biol.">
        <title>SKESA: strategic k-mer extension for scrupulous assemblies.</title>
        <authorList>
            <person name="Souvorov A."/>
            <person name="Agarwala R."/>
            <person name="Lipman D.J."/>
        </authorList>
    </citation>
    <scope>NUCLEOTIDE SEQUENCE</scope>
    <source>
        <strain evidence="1">C8</strain>
    </source>
</reference>
<proteinExistence type="predicted"/>
<comment type="caution">
    <text evidence="1">The sequence shown here is derived from an EMBL/GenBank/DDBJ whole genome shotgun (WGS) entry which is preliminary data.</text>
</comment>
<dbReference type="InterPro" id="IPR022555">
    <property type="entry name" value="DUF2577"/>
</dbReference>
<dbReference type="EMBL" id="DACTCB010000028">
    <property type="protein sequence ID" value="HAT4309268.1"/>
    <property type="molecule type" value="Genomic_DNA"/>
</dbReference>
<protein>
    <submittedName>
        <fullName evidence="1">DUF2577 domain-containing protein</fullName>
    </submittedName>
</protein>
<sequence>MAGEKLVRLIRQGARCAIPENTLTDLVPGEVTKEEPLTILVENRFQIDSDFLILSPFCREFKDKNGTVIFDKLKQGDKVLLLRVASGQQFYVLDRGEMKK</sequence>
<gene>
    <name evidence="1" type="ORF">I9080_003118</name>
</gene>
<dbReference type="Pfam" id="PF10844">
    <property type="entry name" value="DUF2577"/>
    <property type="match status" value="2"/>
</dbReference>
<evidence type="ECO:0000313" key="1">
    <source>
        <dbReference type="EMBL" id="HAT4309268.1"/>
    </source>
</evidence>
<dbReference type="Proteomes" id="UP000859547">
    <property type="component" value="Unassembled WGS sequence"/>
</dbReference>